<evidence type="ECO:0000259" key="13">
    <source>
        <dbReference type="SMART" id="SM00079"/>
    </source>
</evidence>
<dbReference type="Proteomes" id="UP000593564">
    <property type="component" value="Unassembled WGS sequence"/>
</dbReference>
<reference evidence="15" key="1">
    <citation type="journal article" date="2020" name="Nat. Commun.">
        <title>Genome assembly of wild tea tree DASZ reveals pedigree and selection history of tea varieties.</title>
        <authorList>
            <person name="Zhang W."/>
            <person name="Zhang Y."/>
            <person name="Qiu H."/>
            <person name="Guo Y."/>
            <person name="Wan H."/>
            <person name="Zhang X."/>
            <person name="Scossa F."/>
            <person name="Alseekh S."/>
            <person name="Zhang Q."/>
            <person name="Wang P."/>
            <person name="Xu L."/>
            <person name="Schmidt M.H."/>
            <person name="Jia X."/>
            <person name="Li D."/>
            <person name="Zhu A."/>
            <person name="Guo F."/>
            <person name="Chen W."/>
            <person name="Ni D."/>
            <person name="Usadel B."/>
            <person name="Fernie A.R."/>
            <person name="Wen W."/>
        </authorList>
    </citation>
    <scope>NUCLEOTIDE SEQUENCE [LARGE SCALE GENOMIC DNA]</scope>
    <source>
        <strain evidence="15">cv. G240</strain>
    </source>
</reference>
<dbReference type="EMBL" id="JACBKZ010000013">
    <property type="protein sequence ID" value="KAF5935239.1"/>
    <property type="molecule type" value="Genomic_DNA"/>
</dbReference>
<feature type="transmembrane region" description="Helical" evidence="12">
    <location>
        <begin position="327"/>
        <end position="351"/>
    </location>
</feature>
<evidence type="ECO:0000256" key="8">
    <source>
        <dbReference type="ARBA" id="ARBA00023180"/>
    </source>
</evidence>
<evidence type="ECO:0000256" key="12">
    <source>
        <dbReference type="SAM" id="Phobius"/>
    </source>
</evidence>
<dbReference type="FunFam" id="3.40.190.10:FF:000103">
    <property type="entry name" value="Glutamate receptor"/>
    <property type="match status" value="1"/>
</dbReference>
<dbReference type="GO" id="GO:0016020">
    <property type="term" value="C:membrane"/>
    <property type="evidence" value="ECO:0007669"/>
    <property type="project" value="UniProtKB-SubCell"/>
</dbReference>
<evidence type="ECO:0000256" key="2">
    <source>
        <dbReference type="ARBA" id="ARBA00022448"/>
    </source>
</evidence>
<protein>
    <recommendedName>
        <fullName evidence="13">Ionotropic glutamate receptor C-terminal domain-containing protein</fullName>
    </recommendedName>
</protein>
<evidence type="ECO:0000256" key="9">
    <source>
        <dbReference type="ARBA" id="ARBA00023286"/>
    </source>
</evidence>
<accession>A0A7J7G3G4</accession>
<dbReference type="InterPro" id="IPR001638">
    <property type="entry name" value="Solute-binding_3/MltF_N"/>
</dbReference>
<dbReference type="SUPFAM" id="SSF53850">
    <property type="entry name" value="Periplasmic binding protein-like II"/>
    <property type="match status" value="1"/>
</dbReference>
<organism evidence="14 15">
    <name type="scientific">Camellia sinensis</name>
    <name type="common">Tea plant</name>
    <name type="synonym">Thea sinensis</name>
    <dbReference type="NCBI Taxonomy" id="4442"/>
    <lineage>
        <taxon>Eukaryota</taxon>
        <taxon>Viridiplantae</taxon>
        <taxon>Streptophyta</taxon>
        <taxon>Embryophyta</taxon>
        <taxon>Tracheophyta</taxon>
        <taxon>Spermatophyta</taxon>
        <taxon>Magnoliopsida</taxon>
        <taxon>eudicotyledons</taxon>
        <taxon>Gunneridae</taxon>
        <taxon>Pentapetalae</taxon>
        <taxon>asterids</taxon>
        <taxon>Ericales</taxon>
        <taxon>Theaceae</taxon>
        <taxon>Camellia</taxon>
    </lineage>
</organism>
<dbReference type="Gene3D" id="1.10.287.70">
    <property type="match status" value="1"/>
</dbReference>
<evidence type="ECO:0000256" key="1">
    <source>
        <dbReference type="ARBA" id="ARBA00004141"/>
    </source>
</evidence>
<evidence type="ECO:0000313" key="15">
    <source>
        <dbReference type="Proteomes" id="UP000593564"/>
    </source>
</evidence>
<comment type="caution">
    <text evidence="14">The sequence shown here is derived from an EMBL/GenBank/DDBJ whole genome shotgun (WGS) entry which is preliminary data.</text>
</comment>
<dbReference type="Pfam" id="PF00497">
    <property type="entry name" value="SBP_bac_3"/>
    <property type="match status" value="1"/>
</dbReference>
<evidence type="ECO:0000256" key="6">
    <source>
        <dbReference type="ARBA" id="ARBA00023136"/>
    </source>
</evidence>
<keyword evidence="10" id="KW-0407">Ion channel</keyword>
<keyword evidence="3 12" id="KW-0812">Transmembrane</keyword>
<feature type="compositionally biased region" description="Low complexity" evidence="11">
    <location>
        <begin position="386"/>
        <end position="398"/>
    </location>
</feature>
<dbReference type="GO" id="GO:0015276">
    <property type="term" value="F:ligand-gated monoatomic ion channel activity"/>
    <property type="evidence" value="ECO:0007669"/>
    <property type="project" value="InterPro"/>
</dbReference>
<keyword evidence="4 12" id="KW-1133">Transmembrane helix</keyword>
<dbReference type="InterPro" id="IPR001320">
    <property type="entry name" value="Iontro_rcpt_C"/>
</dbReference>
<evidence type="ECO:0000256" key="7">
    <source>
        <dbReference type="ARBA" id="ARBA00023170"/>
    </source>
</evidence>
<name>A0A7J7G3G4_CAMSI</name>
<comment type="subcellular location">
    <subcellularLocation>
        <location evidence="1">Membrane</location>
        <topology evidence="1">Multi-pass membrane protein</topology>
    </subcellularLocation>
</comment>
<proteinExistence type="predicted"/>
<evidence type="ECO:0000256" key="5">
    <source>
        <dbReference type="ARBA" id="ARBA00023065"/>
    </source>
</evidence>
<evidence type="ECO:0000256" key="3">
    <source>
        <dbReference type="ARBA" id="ARBA00022692"/>
    </source>
</evidence>
<evidence type="ECO:0000256" key="11">
    <source>
        <dbReference type="SAM" id="MobiDB-lite"/>
    </source>
</evidence>
<keyword evidence="5" id="KW-0406">Ion transport</keyword>
<feature type="domain" description="Ionotropic glutamate receptor C-terminal" evidence="13">
    <location>
        <begin position="101"/>
        <end position="306"/>
    </location>
</feature>
<evidence type="ECO:0000256" key="4">
    <source>
        <dbReference type="ARBA" id="ARBA00022989"/>
    </source>
</evidence>
<evidence type="ECO:0000313" key="14">
    <source>
        <dbReference type="EMBL" id="KAF5935239.1"/>
    </source>
</evidence>
<keyword evidence="8" id="KW-0325">Glycoprotein</keyword>
<dbReference type="Gene3D" id="3.40.190.10">
    <property type="entry name" value="Periplasmic binding protein-like II"/>
    <property type="match status" value="1"/>
</dbReference>
<dbReference type="InterPro" id="IPR015683">
    <property type="entry name" value="Ionotropic_Glu_rcpt"/>
</dbReference>
<sequence>MSESLKPVFIFARLFQAVRFRGLSGNFSFVNGQLQSSAFEIVNVIGNGPRVIGFWMPEHGIVREFKFEVVNTTYNYLTSKANLKAIIWPGMGGANKWKVLRVGVPVKNGYSDFVMVTKDAITNTTKVTGYCIDVFDATTAALPYAVRYEYIPFERAPGGKVGSYYDNMVYQKFDAVVGDVTIRADRSKYVDFTLPYTESGVTMIVPFKHKNYKNAWVFLKPLTWDLWVTSTCFFVFVGFVIWILEHQINDDFNGPRLHQVTTSVWFSFSTMIFSQSSYLARDVSAAILNVIEEEKMSEIEKTWFGPNNSCPDSSSMVSSTSLSVGSFWGLFLIVGVASSFALIIFMAMLAYEHRVFLVHLDLKALWRKYILKHEESVTDTHQDQTSPSSSALSIAPSLPTQCSPAQSIVSYDTDETFIHFEGQETPMAVVDSHNPNSVRQTPL</sequence>
<dbReference type="Pfam" id="PF00060">
    <property type="entry name" value="Lig_chan"/>
    <property type="match status" value="1"/>
</dbReference>
<dbReference type="SMART" id="SM00079">
    <property type="entry name" value="PBPe"/>
    <property type="match status" value="1"/>
</dbReference>
<keyword evidence="2" id="KW-0813">Transport</keyword>
<evidence type="ECO:0000256" key="10">
    <source>
        <dbReference type="ARBA" id="ARBA00023303"/>
    </source>
</evidence>
<keyword evidence="15" id="KW-1185">Reference proteome</keyword>
<reference evidence="14 15" key="2">
    <citation type="submission" date="2020-07" db="EMBL/GenBank/DDBJ databases">
        <title>Genome assembly of wild tea tree DASZ reveals pedigree and selection history of tea varieties.</title>
        <authorList>
            <person name="Zhang W."/>
        </authorList>
    </citation>
    <scope>NUCLEOTIDE SEQUENCE [LARGE SCALE GENOMIC DNA]</scope>
    <source>
        <strain evidence="15">cv. G240</strain>
        <tissue evidence="14">Leaf</tissue>
    </source>
</reference>
<gene>
    <name evidence="14" type="ORF">HYC85_026368</name>
</gene>
<feature type="region of interest" description="Disordered" evidence="11">
    <location>
        <begin position="377"/>
        <end position="398"/>
    </location>
</feature>
<dbReference type="PANTHER" id="PTHR18966">
    <property type="entry name" value="IONOTROPIC GLUTAMATE RECEPTOR"/>
    <property type="match status" value="1"/>
</dbReference>
<keyword evidence="7" id="KW-0675">Receptor</keyword>
<feature type="transmembrane region" description="Helical" evidence="12">
    <location>
        <begin position="222"/>
        <end position="244"/>
    </location>
</feature>
<dbReference type="AlphaFoldDB" id="A0A7J7G3G4"/>
<keyword evidence="9" id="KW-1071">Ligand-gated ion channel</keyword>
<keyword evidence="6 12" id="KW-0472">Membrane</keyword>